<evidence type="ECO:0000256" key="2">
    <source>
        <dbReference type="ARBA" id="ARBA00022603"/>
    </source>
</evidence>
<evidence type="ECO:0000256" key="3">
    <source>
        <dbReference type="ARBA" id="ARBA00022679"/>
    </source>
</evidence>
<dbReference type="GO" id="GO:0008757">
    <property type="term" value="F:S-adenosylmethionine-dependent methyltransferase activity"/>
    <property type="evidence" value="ECO:0007669"/>
    <property type="project" value="InterPro"/>
</dbReference>
<dbReference type="CDD" id="cd02440">
    <property type="entry name" value="AdoMet_MTases"/>
    <property type="match status" value="1"/>
</dbReference>
<evidence type="ECO:0000313" key="5">
    <source>
        <dbReference type="EMBL" id="MDP9894986.1"/>
    </source>
</evidence>
<dbReference type="Gene3D" id="3.40.50.150">
    <property type="entry name" value="Vaccinia Virus protein VP39"/>
    <property type="match status" value="1"/>
</dbReference>
<dbReference type="GO" id="GO:0032259">
    <property type="term" value="P:methylation"/>
    <property type="evidence" value="ECO:0007669"/>
    <property type="project" value="UniProtKB-KW"/>
</dbReference>
<dbReference type="InterPro" id="IPR051052">
    <property type="entry name" value="Diverse_substrate_MTase"/>
</dbReference>
<keyword evidence="5" id="KW-0830">Ubiquinone</keyword>
<comment type="similarity">
    <text evidence="1">Belongs to the methyltransferase superfamily.</text>
</comment>
<evidence type="ECO:0000259" key="4">
    <source>
        <dbReference type="Pfam" id="PF08241"/>
    </source>
</evidence>
<dbReference type="PANTHER" id="PTHR44942:SF4">
    <property type="entry name" value="METHYLTRANSFERASE TYPE 11 DOMAIN-CONTAINING PROTEIN"/>
    <property type="match status" value="1"/>
</dbReference>
<feature type="domain" description="Methyltransferase type 11" evidence="4">
    <location>
        <begin position="44"/>
        <end position="134"/>
    </location>
</feature>
<comment type="caution">
    <text evidence="5">The sequence shown here is derived from an EMBL/GenBank/DDBJ whole genome shotgun (WGS) entry which is preliminary data.</text>
</comment>
<dbReference type="EMBL" id="JAUSRD010000010">
    <property type="protein sequence ID" value="MDP9894986.1"/>
    <property type="molecule type" value="Genomic_DNA"/>
</dbReference>
<gene>
    <name evidence="5" type="ORF">J2W31_004111</name>
</gene>
<dbReference type="InterPro" id="IPR029063">
    <property type="entry name" value="SAM-dependent_MTases_sf"/>
</dbReference>
<dbReference type="InterPro" id="IPR013216">
    <property type="entry name" value="Methyltransf_11"/>
</dbReference>
<name>A0AAW8D582_9BURK</name>
<dbReference type="SUPFAM" id="SSF53335">
    <property type="entry name" value="S-adenosyl-L-methionine-dependent methyltransferases"/>
    <property type="match status" value="1"/>
</dbReference>
<reference evidence="5" key="1">
    <citation type="submission" date="2023-07" db="EMBL/GenBank/DDBJ databases">
        <title>Sorghum-associated microbial communities from plants grown in Nebraska, USA.</title>
        <authorList>
            <person name="Schachtman D."/>
        </authorList>
    </citation>
    <scope>NUCLEOTIDE SEQUENCE</scope>
    <source>
        <strain evidence="5">DS3754</strain>
    </source>
</reference>
<evidence type="ECO:0000256" key="1">
    <source>
        <dbReference type="ARBA" id="ARBA00008361"/>
    </source>
</evidence>
<evidence type="ECO:0000313" key="6">
    <source>
        <dbReference type="Proteomes" id="UP001242045"/>
    </source>
</evidence>
<sequence>MASGTNMSFGESAAIYNAIRQSYADEVIDRVTDIFGLTQSHSILDIGCGTGIATRQLAARGFHLVGTDMDADMIEKVRSVGQAGTYQVADVSHLDFADAEFDGATAFGAFHWFSDEASVRSIQRVLRRGAAFIVVNKNDAGDFRDSIVEIVGRHVALGSAHPKLNYQPAKTLDVFGFNAVEETIIPMVEHLSPTQTIAHVRSMRLWEEVPPSLHDMIEAELRSYVTDRLDALETFQRPLKIKIVWGRKQ</sequence>
<keyword evidence="2" id="KW-0489">Methyltransferase</keyword>
<dbReference type="PANTHER" id="PTHR44942">
    <property type="entry name" value="METHYLTRANSF_11 DOMAIN-CONTAINING PROTEIN"/>
    <property type="match status" value="1"/>
</dbReference>
<organism evidence="5 6">
    <name type="scientific">Variovorax boronicumulans</name>
    <dbReference type="NCBI Taxonomy" id="436515"/>
    <lineage>
        <taxon>Bacteria</taxon>
        <taxon>Pseudomonadati</taxon>
        <taxon>Pseudomonadota</taxon>
        <taxon>Betaproteobacteria</taxon>
        <taxon>Burkholderiales</taxon>
        <taxon>Comamonadaceae</taxon>
        <taxon>Variovorax</taxon>
    </lineage>
</organism>
<proteinExistence type="inferred from homology"/>
<dbReference type="Pfam" id="PF08241">
    <property type="entry name" value="Methyltransf_11"/>
    <property type="match status" value="1"/>
</dbReference>
<accession>A0AAW8D582</accession>
<dbReference type="Proteomes" id="UP001242045">
    <property type="component" value="Unassembled WGS sequence"/>
</dbReference>
<protein>
    <submittedName>
        <fullName evidence="5">Ubiquinone/menaquinone biosynthesis C-methylase UbiE</fullName>
    </submittedName>
</protein>
<dbReference type="AlphaFoldDB" id="A0AAW8D582"/>
<keyword evidence="3" id="KW-0808">Transferase</keyword>